<proteinExistence type="predicted"/>
<dbReference type="PANTHER" id="PTHR43080:SF2">
    <property type="entry name" value="CBS DOMAIN-CONTAINING PROTEIN"/>
    <property type="match status" value="1"/>
</dbReference>
<reference evidence="4 5" key="1">
    <citation type="submission" date="2018-01" db="EMBL/GenBank/DDBJ databases">
        <title>Genomic Encyclopedia of Archaeal and Bacterial Type Strains, Phase II (KMG-II): from individual species to whole genera.</title>
        <authorList>
            <person name="Goeker M."/>
        </authorList>
    </citation>
    <scope>NUCLEOTIDE SEQUENCE [LARGE SCALE GENOMIC DNA]</scope>
    <source>
        <strain evidence="4 5">DSM 12048</strain>
    </source>
</reference>
<feature type="domain" description="CBS" evidence="3">
    <location>
        <begin position="11"/>
        <end position="72"/>
    </location>
</feature>
<sequence>MLVRQILQSKPKQAVITVQPGTSISEAARLLAERRIGAVVVSADGKTPIGILSERDIVRELGRRGSGCLNDSVDVLMTKNIVTCSPADQADGVLEQMTAGRFRHMPVIEDGQMIGIISIGDVVAARLAELKMEKDALAGMIMGN</sequence>
<dbReference type="InterPro" id="IPR051257">
    <property type="entry name" value="Diverse_CBS-Domain"/>
</dbReference>
<dbReference type="SUPFAM" id="SSF54631">
    <property type="entry name" value="CBS-domain pair"/>
    <property type="match status" value="1"/>
</dbReference>
<evidence type="ECO:0000259" key="3">
    <source>
        <dbReference type="PROSITE" id="PS51371"/>
    </source>
</evidence>
<evidence type="ECO:0000256" key="2">
    <source>
        <dbReference type="PROSITE-ProRule" id="PRU00703"/>
    </source>
</evidence>
<evidence type="ECO:0000313" key="5">
    <source>
        <dbReference type="Proteomes" id="UP000239736"/>
    </source>
</evidence>
<evidence type="ECO:0000256" key="1">
    <source>
        <dbReference type="ARBA" id="ARBA00023122"/>
    </source>
</evidence>
<feature type="domain" description="CBS" evidence="3">
    <location>
        <begin position="77"/>
        <end position="132"/>
    </location>
</feature>
<dbReference type="Pfam" id="PF00571">
    <property type="entry name" value="CBS"/>
    <property type="match status" value="2"/>
</dbReference>
<organism evidence="4 5">
    <name type="scientific">Albidovulum inexpectatum</name>
    <dbReference type="NCBI Taxonomy" id="196587"/>
    <lineage>
        <taxon>Bacteria</taxon>
        <taxon>Pseudomonadati</taxon>
        <taxon>Pseudomonadota</taxon>
        <taxon>Alphaproteobacteria</taxon>
        <taxon>Rhodobacterales</taxon>
        <taxon>Paracoccaceae</taxon>
        <taxon>Albidovulum</taxon>
    </lineage>
</organism>
<dbReference type="SMART" id="SM00116">
    <property type="entry name" value="CBS"/>
    <property type="match status" value="2"/>
</dbReference>
<dbReference type="Proteomes" id="UP000239736">
    <property type="component" value="Unassembled WGS sequence"/>
</dbReference>
<dbReference type="InterPro" id="IPR046342">
    <property type="entry name" value="CBS_dom_sf"/>
</dbReference>
<dbReference type="InterPro" id="IPR000644">
    <property type="entry name" value="CBS_dom"/>
</dbReference>
<dbReference type="AlphaFoldDB" id="A0A2S5JK12"/>
<comment type="caution">
    <text evidence="4">The sequence shown here is derived from an EMBL/GenBank/DDBJ whole genome shotgun (WGS) entry which is preliminary data.</text>
</comment>
<dbReference type="RefSeq" id="WP_104069539.1">
    <property type="nucleotide sequence ID" value="NZ_PRDS01000002.1"/>
</dbReference>
<dbReference type="EMBL" id="PRDS01000002">
    <property type="protein sequence ID" value="PPB81718.1"/>
    <property type="molecule type" value="Genomic_DNA"/>
</dbReference>
<evidence type="ECO:0000313" key="4">
    <source>
        <dbReference type="EMBL" id="PPB81718.1"/>
    </source>
</evidence>
<dbReference type="InterPro" id="IPR044725">
    <property type="entry name" value="CBSX3_CBS_dom"/>
</dbReference>
<dbReference type="PROSITE" id="PS51371">
    <property type="entry name" value="CBS"/>
    <property type="match status" value="2"/>
</dbReference>
<dbReference type="Gene3D" id="3.10.580.10">
    <property type="entry name" value="CBS-domain"/>
    <property type="match status" value="1"/>
</dbReference>
<dbReference type="OrthoDB" id="9807125at2"/>
<name>A0A2S5JK12_9RHOB</name>
<keyword evidence="1 2" id="KW-0129">CBS domain</keyword>
<gene>
    <name evidence="4" type="ORF">LV82_00930</name>
</gene>
<protein>
    <submittedName>
        <fullName evidence="4">CBS domain protein</fullName>
    </submittedName>
</protein>
<accession>A0A2S5JK12</accession>
<dbReference type="CDD" id="cd04623">
    <property type="entry name" value="CBS_pair_bac_euk"/>
    <property type="match status" value="1"/>
</dbReference>
<dbReference type="PANTHER" id="PTHR43080">
    <property type="entry name" value="CBS DOMAIN-CONTAINING PROTEIN CBSX3, MITOCHONDRIAL"/>
    <property type="match status" value="1"/>
</dbReference>
<keyword evidence="5" id="KW-1185">Reference proteome</keyword>